<dbReference type="Pfam" id="PF09365">
    <property type="entry name" value="DUF2461"/>
    <property type="match status" value="1"/>
</dbReference>
<evidence type="ECO:0000313" key="2">
    <source>
        <dbReference type="Proteomes" id="UP000027616"/>
    </source>
</evidence>
<protein>
    <recommendedName>
        <fullName evidence="3">TIGR02453 family protein</fullName>
    </recommendedName>
</protein>
<dbReference type="PANTHER" id="PTHR36452">
    <property type="entry name" value="CHROMOSOME 12, WHOLE GENOME SHOTGUN SEQUENCE"/>
    <property type="match status" value="1"/>
</dbReference>
<accession>A0A060R7N4</accession>
<dbReference type="PATRIC" id="fig|1433126.3.peg.1214"/>
<dbReference type="NCBIfam" id="TIGR02453">
    <property type="entry name" value="TIGR02453 family protein"/>
    <property type="match status" value="1"/>
</dbReference>
<dbReference type="eggNOG" id="COG5587">
    <property type="taxonomic scope" value="Bacteria"/>
</dbReference>
<sequence length="219" mass="25055">MEQIITFLSQLNDNNNREWFAAHRDQYRQVQQLTNHIAAELIAQVSLFDGDIAPLAPADCTYRIYRDTRFSSDKTPYKNHIGIYLCRGGKNSGYAGYYLHLEADNKCIIAAGLYCPEAKVLKSVREEIDTNGARFIEALNAAEGFALDGSDRLKRLPKGYSQENPYAEYLKYKHFTPMKHIEQGELFDSDSIARVAKEFEKCKPLNDILNRAVNFAREM</sequence>
<dbReference type="AlphaFoldDB" id="A0A060R7N4"/>
<dbReference type="KEGG" id="rbc:BN938_1222"/>
<proteinExistence type="predicted"/>
<dbReference type="InterPro" id="IPR015996">
    <property type="entry name" value="UCP028451"/>
</dbReference>
<dbReference type="HOGENOM" id="CLU_036742_2_0_10"/>
<dbReference type="Proteomes" id="UP000027616">
    <property type="component" value="Chromosome I"/>
</dbReference>
<dbReference type="PANTHER" id="PTHR36452:SF1">
    <property type="entry name" value="DUF2461 DOMAIN-CONTAINING PROTEIN"/>
    <property type="match status" value="1"/>
</dbReference>
<gene>
    <name evidence="1" type="ORF">BN938_1222</name>
</gene>
<dbReference type="STRING" id="1433126.BN938_1222"/>
<reference evidence="1 2" key="1">
    <citation type="journal article" date="2015" name="Genome Announc.">
        <title>Complete Genome Sequence of the Novel Leech Symbiont Mucinivorans hirudinis M3T.</title>
        <authorList>
            <person name="Nelson M.C."/>
            <person name="Bomar L."/>
            <person name="Graf J."/>
        </authorList>
    </citation>
    <scope>NUCLEOTIDE SEQUENCE [LARGE SCALE GENOMIC DNA]</scope>
    <source>
        <strain evidence="2">M3</strain>
    </source>
</reference>
<dbReference type="PIRSF" id="PIRSF028451">
    <property type="entry name" value="UCP028451"/>
    <property type="match status" value="1"/>
</dbReference>
<name>A0A060R7N4_9BACT</name>
<dbReference type="EMBL" id="HG934468">
    <property type="protein sequence ID" value="CDN31316.1"/>
    <property type="molecule type" value="Genomic_DNA"/>
</dbReference>
<organism evidence="1 2">
    <name type="scientific">Mucinivorans hirudinis</name>
    <dbReference type="NCBI Taxonomy" id="1433126"/>
    <lineage>
        <taxon>Bacteria</taxon>
        <taxon>Pseudomonadati</taxon>
        <taxon>Bacteroidota</taxon>
        <taxon>Bacteroidia</taxon>
        <taxon>Bacteroidales</taxon>
        <taxon>Rikenellaceae</taxon>
        <taxon>Mucinivorans</taxon>
    </lineage>
</organism>
<evidence type="ECO:0000313" key="1">
    <source>
        <dbReference type="EMBL" id="CDN31316.1"/>
    </source>
</evidence>
<dbReference type="InterPro" id="IPR012808">
    <property type="entry name" value="CHP02453"/>
</dbReference>
<evidence type="ECO:0008006" key="3">
    <source>
        <dbReference type="Google" id="ProtNLM"/>
    </source>
</evidence>
<dbReference type="OrthoDB" id="9794241at2"/>
<keyword evidence="2" id="KW-1185">Reference proteome</keyword>